<dbReference type="InterPro" id="IPR003352">
    <property type="entry name" value="PTS_EIIC"/>
</dbReference>
<feature type="transmembrane region" description="Helical" evidence="8">
    <location>
        <begin position="256"/>
        <end position="273"/>
    </location>
</feature>
<keyword evidence="5 8" id="KW-0812">Transmembrane</keyword>
<comment type="caution">
    <text evidence="10">The sequence shown here is derived from an EMBL/GenBank/DDBJ whole genome shotgun (WGS) entry which is preliminary data.</text>
</comment>
<dbReference type="Pfam" id="PF02378">
    <property type="entry name" value="PTS_EIIC"/>
    <property type="match status" value="1"/>
</dbReference>
<evidence type="ECO:0000259" key="9">
    <source>
        <dbReference type="PROSITE" id="PS51105"/>
    </source>
</evidence>
<sequence length="291" mass="30962">MAITIGLVTAEIYRIFIQRGITIKMPNGVPDVVSKSFSALLPGFTTFVLWALVLKGLEAAGVAGGLNGLLGAIVGTPLKLIAGTLPGMILCVIVNSFFWFCGVNGGQVLNAFVDPVWLQFTTENQEAVAAGQTLQHIITLPFKDLFVFIGGGGATIGLAICLFLFSKSRANKTLGKLAIIPSIFNINTAILFTFPTVLNPIMLIPFIATPTINALITYVSMAVGLVPYTTGVILPWTMPPIIGGFLATGASWRGALLQVVLILVSVAIYYPFFKIADKRNLEKEKATDGGK</sequence>
<name>F9HKK3_STRMT</name>
<comment type="subcellular location">
    <subcellularLocation>
        <location evidence="1">Cell membrane</location>
        <topology evidence="1">Multi-pass membrane protein</topology>
    </subcellularLocation>
</comment>
<dbReference type="InterPro" id="IPR051088">
    <property type="entry name" value="PTS_Sugar-EIIC/EIIB"/>
</dbReference>
<feature type="transmembrane region" description="Helical" evidence="8">
    <location>
        <begin position="203"/>
        <end position="226"/>
    </location>
</feature>
<evidence type="ECO:0000256" key="2">
    <source>
        <dbReference type="ARBA" id="ARBA00022448"/>
    </source>
</evidence>
<dbReference type="PANTHER" id="PTHR33989">
    <property type="match status" value="1"/>
</dbReference>
<feature type="transmembrane region" description="Helical" evidence="8">
    <location>
        <begin position="145"/>
        <end position="165"/>
    </location>
</feature>
<feature type="transmembrane region" description="Helical" evidence="8">
    <location>
        <begin position="80"/>
        <end position="100"/>
    </location>
</feature>
<evidence type="ECO:0000313" key="11">
    <source>
        <dbReference type="Proteomes" id="UP000004568"/>
    </source>
</evidence>
<evidence type="ECO:0000256" key="6">
    <source>
        <dbReference type="ARBA" id="ARBA00022989"/>
    </source>
</evidence>
<keyword evidence="3" id="KW-1003">Cell membrane</keyword>
<dbReference type="GO" id="GO:0008982">
    <property type="term" value="F:protein-N(PI)-phosphohistidine-sugar phosphotransferase activity"/>
    <property type="evidence" value="ECO:0007669"/>
    <property type="project" value="InterPro"/>
</dbReference>
<dbReference type="PANTHER" id="PTHR33989:SF4">
    <property type="entry name" value="PTS SYSTEM N,N'-DIACETYLCHITOBIOSE-SPECIFIC EIIC COMPONENT"/>
    <property type="match status" value="1"/>
</dbReference>
<dbReference type="Proteomes" id="UP000004568">
    <property type="component" value="Unassembled WGS sequence"/>
</dbReference>
<dbReference type="GO" id="GO:1901264">
    <property type="term" value="P:carbohydrate derivative transport"/>
    <property type="evidence" value="ECO:0007669"/>
    <property type="project" value="TreeGrafter"/>
</dbReference>
<dbReference type="NCBIfam" id="TIGR00410">
    <property type="entry name" value="lacE"/>
    <property type="match status" value="1"/>
</dbReference>
<dbReference type="GO" id="GO:0009401">
    <property type="term" value="P:phosphoenolpyruvate-dependent sugar phosphotransferase system"/>
    <property type="evidence" value="ECO:0007669"/>
    <property type="project" value="InterPro"/>
</dbReference>
<dbReference type="eggNOG" id="COG1455">
    <property type="taxonomic scope" value="Bacteria"/>
</dbReference>
<dbReference type="EMBL" id="AFQV01000006">
    <property type="protein sequence ID" value="EGP70284.1"/>
    <property type="molecule type" value="Genomic_DNA"/>
</dbReference>
<evidence type="ECO:0000256" key="3">
    <source>
        <dbReference type="ARBA" id="ARBA00022475"/>
    </source>
</evidence>
<feature type="transmembrane region" description="Helical" evidence="8">
    <location>
        <begin position="177"/>
        <end position="197"/>
    </location>
</feature>
<dbReference type="PROSITE" id="PS51105">
    <property type="entry name" value="PTS_EIIC_TYPE_3"/>
    <property type="match status" value="1"/>
</dbReference>
<evidence type="ECO:0000256" key="8">
    <source>
        <dbReference type="SAM" id="Phobius"/>
    </source>
</evidence>
<evidence type="ECO:0000256" key="7">
    <source>
        <dbReference type="ARBA" id="ARBA00023136"/>
    </source>
</evidence>
<gene>
    <name evidence="10" type="primary">licC</name>
    <name evidence="10" type="ORF">HMPREF9957_1665</name>
</gene>
<proteinExistence type="predicted"/>
<feature type="domain" description="PTS EIIC type-3" evidence="9">
    <location>
        <begin position="1"/>
        <end position="272"/>
    </location>
</feature>
<reference evidence="10 11" key="1">
    <citation type="submission" date="2011-05" db="EMBL/GenBank/DDBJ databases">
        <authorList>
            <person name="Durkin A.S."/>
            <person name="Radune D."/>
            <person name="Hostetler J."/>
            <person name="Torralba M."/>
            <person name="Gillis M."/>
            <person name="Methe B."/>
            <person name="Sutton G."/>
            <person name="Nelson K.E."/>
        </authorList>
    </citation>
    <scope>NUCLEOTIDE SEQUENCE [LARGE SCALE GENOMIC DNA]</scope>
    <source>
        <strain evidence="10 11">SK1080</strain>
    </source>
</reference>
<keyword evidence="6 8" id="KW-1133">Transmembrane helix</keyword>
<dbReference type="InterPro" id="IPR004501">
    <property type="entry name" value="PTS_EIIC_3"/>
</dbReference>
<organism evidence="10 11">
    <name type="scientific">Streptococcus mitis SK1080</name>
    <dbReference type="NCBI Taxonomy" id="1008453"/>
    <lineage>
        <taxon>Bacteria</taxon>
        <taxon>Bacillati</taxon>
        <taxon>Bacillota</taxon>
        <taxon>Bacilli</taxon>
        <taxon>Lactobacillales</taxon>
        <taxon>Streptococcaceae</taxon>
        <taxon>Streptococcus</taxon>
        <taxon>Streptococcus mitis group</taxon>
    </lineage>
</organism>
<dbReference type="GO" id="GO:0005886">
    <property type="term" value="C:plasma membrane"/>
    <property type="evidence" value="ECO:0007669"/>
    <property type="project" value="UniProtKB-SubCell"/>
</dbReference>
<dbReference type="AlphaFoldDB" id="F9HKK3"/>
<protein>
    <submittedName>
        <fullName evidence="10">Lichenan permease IIC component</fullName>
    </submittedName>
</protein>
<accession>F9HKK3</accession>
<evidence type="ECO:0000256" key="4">
    <source>
        <dbReference type="ARBA" id="ARBA00022597"/>
    </source>
</evidence>
<keyword evidence="4" id="KW-0762">Sugar transport</keyword>
<keyword evidence="2" id="KW-0813">Transport</keyword>
<dbReference type="PATRIC" id="fig|1008453.3.peg.383"/>
<evidence type="ECO:0000256" key="5">
    <source>
        <dbReference type="ARBA" id="ARBA00022692"/>
    </source>
</evidence>
<keyword evidence="7 8" id="KW-0472">Membrane</keyword>
<evidence type="ECO:0000256" key="1">
    <source>
        <dbReference type="ARBA" id="ARBA00004651"/>
    </source>
</evidence>
<evidence type="ECO:0000313" key="10">
    <source>
        <dbReference type="EMBL" id="EGP70284.1"/>
    </source>
</evidence>